<dbReference type="GO" id="GO:0005524">
    <property type="term" value="F:ATP binding"/>
    <property type="evidence" value="ECO:0007669"/>
    <property type="project" value="InterPro"/>
</dbReference>
<dbReference type="InterPro" id="IPR007346">
    <property type="entry name" value="Endonuclease-I"/>
</dbReference>
<dbReference type="SUPFAM" id="SSF56112">
    <property type="entry name" value="Protein kinase-like (PK-like)"/>
    <property type="match status" value="1"/>
</dbReference>
<dbReference type="InterPro" id="IPR000719">
    <property type="entry name" value="Prot_kinase_dom"/>
</dbReference>
<evidence type="ECO:0000256" key="2">
    <source>
        <dbReference type="ARBA" id="ARBA00022801"/>
    </source>
</evidence>
<evidence type="ECO:0000313" key="5">
    <source>
        <dbReference type="EMBL" id="TQE08566.1"/>
    </source>
</evidence>
<feature type="transmembrane region" description="Helical" evidence="3">
    <location>
        <begin position="404"/>
        <end position="426"/>
    </location>
</feature>
<gene>
    <name evidence="5" type="ORF">C1H46_005872</name>
</gene>
<dbReference type="InterPro" id="IPR011009">
    <property type="entry name" value="Kinase-like_dom_sf"/>
</dbReference>
<dbReference type="STRING" id="106549.A0A540NBZ9"/>
<dbReference type="PANTHER" id="PTHR33607:SF2">
    <property type="entry name" value="ENDONUCLEASE-1"/>
    <property type="match status" value="1"/>
</dbReference>
<dbReference type="FunFam" id="3.30.200.20:FF:000015">
    <property type="entry name" value="Somatic embryogenesis receptor kinase 1"/>
    <property type="match status" value="1"/>
</dbReference>
<dbReference type="Pfam" id="PF04231">
    <property type="entry name" value="Endonuclease_1"/>
    <property type="match status" value="1"/>
</dbReference>
<dbReference type="SUPFAM" id="SSF54060">
    <property type="entry name" value="His-Me finger endonucleases"/>
    <property type="match status" value="1"/>
</dbReference>
<organism evidence="5 6">
    <name type="scientific">Malus baccata</name>
    <name type="common">Siberian crab apple</name>
    <name type="synonym">Pyrus baccata</name>
    <dbReference type="NCBI Taxonomy" id="106549"/>
    <lineage>
        <taxon>Eukaryota</taxon>
        <taxon>Viridiplantae</taxon>
        <taxon>Streptophyta</taxon>
        <taxon>Embryophyta</taxon>
        <taxon>Tracheophyta</taxon>
        <taxon>Spermatophyta</taxon>
        <taxon>Magnoliopsida</taxon>
        <taxon>eudicotyledons</taxon>
        <taxon>Gunneridae</taxon>
        <taxon>Pentapetalae</taxon>
        <taxon>rosids</taxon>
        <taxon>fabids</taxon>
        <taxon>Rosales</taxon>
        <taxon>Rosaceae</taxon>
        <taxon>Amygdaloideae</taxon>
        <taxon>Maleae</taxon>
        <taxon>Malus</taxon>
    </lineage>
</organism>
<keyword evidence="6" id="KW-1185">Reference proteome</keyword>
<evidence type="ECO:0000259" key="4">
    <source>
        <dbReference type="PROSITE" id="PS50011"/>
    </source>
</evidence>
<dbReference type="AlphaFoldDB" id="A0A540NBZ9"/>
<protein>
    <recommendedName>
        <fullName evidence="4">Protein kinase domain-containing protein</fullName>
    </recommendedName>
</protein>
<keyword evidence="2" id="KW-0378">Hydrolase</keyword>
<evidence type="ECO:0000256" key="3">
    <source>
        <dbReference type="SAM" id="Phobius"/>
    </source>
</evidence>
<evidence type="ECO:0000256" key="1">
    <source>
        <dbReference type="ARBA" id="ARBA00022722"/>
    </source>
</evidence>
<dbReference type="Proteomes" id="UP000315295">
    <property type="component" value="Unassembled WGS sequence"/>
</dbReference>
<dbReference type="Pfam" id="PF07714">
    <property type="entry name" value="PK_Tyr_Ser-Thr"/>
    <property type="match status" value="1"/>
</dbReference>
<keyword evidence="3" id="KW-0472">Membrane</keyword>
<dbReference type="Gene3D" id="3.30.200.20">
    <property type="entry name" value="Phosphorylase Kinase, domain 1"/>
    <property type="match status" value="1"/>
</dbReference>
<dbReference type="EMBL" id="VIEB01000070">
    <property type="protein sequence ID" value="TQE08566.1"/>
    <property type="molecule type" value="Genomic_DNA"/>
</dbReference>
<dbReference type="InterPro" id="IPR001245">
    <property type="entry name" value="Ser-Thr/Tyr_kinase_cat_dom"/>
</dbReference>
<keyword evidence="3" id="KW-1133">Transmembrane helix</keyword>
<name>A0A540NBZ9_MALBA</name>
<evidence type="ECO:0000313" key="6">
    <source>
        <dbReference type="Proteomes" id="UP000315295"/>
    </source>
</evidence>
<proteinExistence type="predicted"/>
<dbReference type="GO" id="GO:0004672">
    <property type="term" value="F:protein kinase activity"/>
    <property type="evidence" value="ECO:0007669"/>
    <property type="project" value="InterPro"/>
</dbReference>
<sequence>MQHPVVVATKFHCTKSVVDSTAVRKQSATFSRSHGEHFKTSFQLACNYRNPDNNLVSPTTSPISTRWNYRKCISVSWRWVSQIISFYLLFLNVVADAEAFDDPSPSFLYGCEDVSNYYDSAENLEGKSLKKKLNSIISGHQSLSYREVWKALKILDASDVDNPEASSGIVEVYSLRVVPKSLAGKPEGWNREHLWPRSYGLKDGASLTDVHNIRPADVNVNASRGNKYYGECTGNSAKCLKPANKEAALDTETDKDRWAPPKQHRGDVARALMYMAVCYGFHQPGGGPALRLSDSPKISTGEMGLLSTLLKWNDSDPPSREEKLRNERVCKFYQHNRNPFVDHPEYARLIWRKHFIHRLPRNHEVHNKKAVQNKLVIMFVVPTEISSVSSMTTGPPASKSQSPVLFFFLGGLVTLIILLVLLFVFWKKIKPEDTKKLVAVVRRRPAASTDVFSGMLRTISYFDFKTLKKATKNFHPGNLLGVGGFGPVYRGRLGDGTLIAAKKLCLDKSQQGESEFLTEVKLITSVQHRNLVRLIGCCSDGPQRLLVGYTAPEYAIRGELSERADIYSFGVLVLEIISGRKNTDLTLSSDMQYLPEYAWKLFETSNVIDLIDPKMKEDGYVERDVLQAIQVAFFCLQPHPNLRPPMSEVVVMLTCKVEMVGTPMKPAFLGRRRTKNQNISWDSISEAFPSPLQSESPSLAKPST</sequence>
<feature type="domain" description="Protein kinase" evidence="4">
    <location>
        <begin position="474"/>
        <end position="704"/>
    </location>
</feature>
<comment type="caution">
    <text evidence="5">The sequence shown here is derived from an EMBL/GenBank/DDBJ whole genome shotgun (WGS) entry which is preliminary data.</text>
</comment>
<dbReference type="GO" id="GO:0004518">
    <property type="term" value="F:nuclease activity"/>
    <property type="evidence" value="ECO:0007669"/>
    <property type="project" value="UniProtKB-KW"/>
</dbReference>
<keyword evidence="1" id="KW-0540">Nuclease</keyword>
<reference evidence="5 6" key="1">
    <citation type="journal article" date="2019" name="G3 (Bethesda)">
        <title>Sequencing of a Wild Apple (Malus baccata) Genome Unravels the Differences Between Cultivated and Wild Apple Species Regarding Disease Resistance and Cold Tolerance.</title>
        <authorList>
            <person name="Chen X."/>
        </authorList>
    </citation>
    <scope>NUCLEOTIDE SEQUENCE [LARGE SCALE GENOMIC DNA]</scope>
    <source>
        <strain evidence="6">cv. Shandingzi</strain>
        <tissue evidence="5">Leaves</tissue>
    </source>
</reference>
<dbReference type="Gene3D" id="1.10.510.10">
    <property type="entry name" value="Transferase(Phosphotransferase) domain 1"/>
    <property type="match status" value="1"/>
</dbReference>
<keyword evidence="3" id="KW-0812">Transmembrane</keyword>
<dbReference type="GO" id="GO:0016787">
    <property type="term" value="F:hydrolase activity"/>
    <property type="evidence" value="ECO:0007669"/>
    <property type="project" value="UniProtKB-KW"/>
</dbReference>
<dbReference type="PANTHER" id="PTHR33607">
    <property type="entry name" value="ENDONUCLEASE-1"/>
    <property type="match status" value="1"/>
</dbReference>
<dbReference type="PROSITE" id="PS50011">
    <property type="entry name" value="PROTEIN_KINASE_DOM"/>
    <property type="match status" value="1"/>
</dbReference>
<dbReference type="InterPro" id="IPR044925">
    <property type="entry name" value="His-Me_finger_sf"/>
</dbReference>
<accession>A0A540NBZ9</accession>